<evidence type="ECO:0000256" key="4">
    <source>
        <dbReference type="ARBA" id="ARBA00022827"/>
    </source>
</evidence>
<evidence type="ECO:0000256" key="6">
    <source>
        <dbReference type="ARBA" id="ARBA00023157"/>
    </source>
</evidence>
<evidence type="ECO:0000256" key="2">
    <source>
        <dbReference type="ARBA" id="ARBA00022630"/>
    </source>
</evidence>
<evidence type="ECO:0000256" key="7">
    <source>
        <dbReference type="RuleBase" id="RU371123"/>
    </source>
</evidence>
<keyword evidence="7" id="KW-0812">Transmembrane</keyword>
<comment type="catalytic activity">
    <reaction evidence="7">
        <text>2 R'C(R)SH + O2 = R'C(R)S-S(R)CR' + H2O2</text>
        <dbReference type="Rhea" id="RHEA:17357"/>
        <dbReference type="ChEBI" id="CHEBI:15379"/>
        <dbReference type="ChEBI" id="CHEBI:16240"/>
        <dbReference type="ChEBI" id="CHEBI:16520"/>
        <dbReference type="ChEBI" id="CHEBI:17412"/>
        <dbReference type="EC" id="1.8.3.2"/>
    </reaction>
</comment>
<dbReference type="InterPro" id="IPR017905">
    <property type="entry name" value="ERV/ALR_sulphydryl_oxidase"/>
</dbReference>
<evidence type="ECO:0000259" key="9">
    <source>
        <dbReference type="PROSITE" id="PS51324"/>
    </source>
</evidence>
<evidence type="ECO:0000256" key="1">
    <source>
        <dbReference type="ARBA" id="ARBA00001974"/>
    </source>
</evidence>
<accession>A0ABQ9ILF3</accession>
<keyword evidence="3" id="KW-0732">Signal</keyword>
<keyword evidence="7" id="KW-0472">Membrane</keyword>
<protein>
    <recommendedName>
        <fullName evidence="7">Sulfhydryl oxidase</fullName>
        <ecNumber evidence="7">1.8.3.2</ecNumber>
    </recommendedName>
</protein>
<feature type="domain" description="ERV/ALR sulfhydryl oxidase" evidence="9">
    <location>
        <begin position="189"/>
        <end position="293"/>
    </location>
</feature>
<keyword evidence="6" id="KW-1015">Disulfide bond</keyword>
<dbReference type="InterPro" id="IPR042568">
    <property type="entry name" value="QSOX_FAD-bd_sf"/>
</dbReference>
<evidence type="ECO:0000313" key="11">
    <source>
        <dbReference type="Proteomes" id="UP001159363"/>
    </source>
</evidence>
<dbReference type="SUPFAM" id="SSF69000">
    <property type="entry name" value="FAD-dependent thiol oxidase"/>
    <property type="match status" value="1"/>
</dbReference>
<sequence>MGVSLFPSIVVLDINTNVIPLKVSDGTRTTFRQAIKKFLEAHNIGVPKEQSIVDPGDWRHLKAPDLSEIIRAAEEEKKTQKINDLGDAVFRADLEKAVRYSLEHEVSVRKVISGAALKALQNYLTVLAKYFPVKSENGKSFFRDLRDDLTEVSDIEGETFLRNIKSAESEKGSPFLISSTQDWVGCKGSEENFRGFPCGLWMLFHMLTVNSVLEKSIDLGFNSMEVLDAMLGYITHFFGCQDCSRHFQQMALSMKTEVSSPNDSIMWLWKSHNKVNKRLAGDSSEDPIHPKIQFPSQKTCPACVNSDSNWNEPQVLQHLFNVYSRENISHVGLSEKSTVEAEDHRKKNNKGVAENHGGNNPGFIEMPIQAESFSRHFGWNFNIFDISLCVMLYMFSASICILVCIKFVMKKRYRKKSYVHDLFGKV</sequence>
<keyword evidence="4 7" id="KW-0274">FAD</keyword>
<evidence type="ECO:0000256" key="8">
    <source>
        <dbReference type="SAM" id="MobiDB-lite"/>
    </source>
</evidence>
<reference evidence="10 11" key="1">
    <citation type="submission" date="2023-02" db="EMBL/GenBank/DDBJ databases">
        <title>LHISI_Scaffold_Assembly.</title>
        <authorList>
            <person name="Stuart O.P."/>
            <person name="Cleave R."/>
            <person name="Magrath M.J.L."/>
            <person name="Mikheyev A.S."/>
        </authorList>
    </citation>
    <scope>NUCLEOTIDE SEQUENCE [LARGE SCALE GENOMIC DNA]</scope>
    <source>
        <strain evidence="10">Daus_M_001</strain>
        <tissue evidence="10">Leg muscle</tissue>
    </source>
</reference>
<dbReference type="Pfam" id="PF18371">
    <property type="entry name" value="FAD_SOX"/>
    <property type="match status" value="1"/>
</dbReference>
<feature type="region of interest" description="Disordered" evidence="8">
    <location>
        <begin position="336"/>
        <end position="360"/>
    </location>
</feature>
<organism evidence="10 11">
    <name type="scientific">Dryococelus australis</name>
    <dbReference type="NCBI Taxonomy" id="614101"/>
    <lineage>
        <taxon>Eukaryota</taxon>
        <taxon>Metazoa</taxon>
        <taxon>Ecdysozoa</taxon>
        <taxon>Arthropoda</taxon>
        <taxon>Hexapoda</taxon>
        <taxon>Insecta</taxon>
        <taxon>Pterygota</taxon>
        <taxon>Neoptera</taxon>
        <taxon>Polyneoptera</taxon>
        <taxon>Phasmatodea</taxon>
        <taxon>Verophasmatodea</taxon>
        <taxon>Anareolatae</taxon>
        <taxon>Phasmatidae</taxon>
        <taxon>Eurycanthinae</taxon>
        <taxon>Dryococelus</taxon>
    </lineage>
</organism>
<dbReference type="PANTHER" id="PTHR22897:SF8">
    <property type="entry name" value="SULFHYDRYL OXIDASE"/>
    <property type="match status" value="1"/>
</dbReference>
<keyword evidence="7" id="KW-1133">Transmembrane helix</keyword>
<comment type="cofactor">
    <cofactor evidence="1 7">
        <name>FAD</name>
        <dbReference type="ChEBI" id="CHEBI:57692"/>
    </cofactor>
</comment>
<evidence type="ECO:0000256" key="5">
    <source>
        <dbReference type="ARBA" id="ARBA00023002"/>
    </source>
</evidence>
<dbReference type="Pfam" id="PF04777">
    <property type="entry name" value="Evr1_Alr"/>
    <property type="match status" value="1"/>
</dbReference>
<gene>
    <name evidence="10" type="ORF">PR048_002356</name>
</gene>
<dbReference type="InterPro" id="IPR036774">
    <property type="entry name" value="ERV/ALR_sulphydryl_oxid_sf"/>
</dbReference>
<keyword evidence="2 7" id="KW-0285">Flavoprotein</keyword>
<dbReference type="InterPro" id="IPR040986">
    <property type="entry name" value="QSOX_FAD-bd_dom"/>
</dbReference>
<dbReference type="Gene3D" id="1.20.120.1960">
    <property type="entry name" value="QSOX sulfhydryl oxidase domain"/>
    <property type="match status" value="1"/>
</dbReference>
<dbReference type="Gene3D" id="1.20.120.310">
    <property type="entry name" value="ERV/ALR sulfhydryl oxidase domain"/>
    <property type="match status" value="1"/>
</dbReference>
<keyword evidence="11" id="KW-1185">Reference proteome</keyword>
<dbReference type="PROSITE" id="PS51324">
    <property type="entry name" value="ERV_ALR"/>
    <property type="match status" value="1"/>
</dbReference>
<dbReference type="EC" id="1.8.3.2" evidence="7"/>
<dbReference type="PANTHER" id="PTHR22897">
    <property type="entry name" value="QUIESCIN Q6-RELATED SULFHYDRYL OXIDASE"/>
    <property type="match status" value="1"/>
</dbReference>
<proteinExistence type="predicted"/>
<keyword evidence="5 7" id="KW-0560">Oxidoreductase</keyword>
<dbReference type="Proteomes" id="UP001159363">
    <property type="component" value="Chromosome 1"/>
</dbReference>
<dbReference type="InterPro" id="IPR039798">
    <property type="entry name" value="Sulfhydryl_oxidase"/>
</dbReference>
<dbReference type="EMBL" id="JARBHB010000001">
    <property type="protein sequence ID" value="KAJ8897010.1"/>
    <property type="molecule type" value="Genomic_DNA"/>
</dbReference>
<evidence type="ECO:0000256" key="3">
    <source>
        <dbReference type="ARBA" id="ARBA00022729"/>
    </source>
</evidence>
<comment type="caution">
    <text evidence="10">The sequence shown here is derived from an EMBL/GenBank/DDBJ whole genome shotgun (WGS) entry which is preliminary data.</text>
</comment>
<evidence type="ECO:0000313" key="10">
    <source>
        <dbReference type="EMBL" id="KAJ8897010.1"/>
    </source>
</evidence>
<feature type="transmembrane region" description="Helical" evidence="7">
    <location>
        <begin position="390"/>
        <end position="409"/>
    </location>
</feature>
<name>A0ABQ9ILF3_9NEOP</name>